<evidence type="ECO:0000256" key="3">
    <source>
        <dbReference type="ARBA" id="ARBA00007812"/>
    </source>
</evidence>
<dbReference type="GO" id="GO:0009097">
    <property type="term" value="P:isoleucine biosynthetic process"/>
    <property type="evidence" value="ECO:0007669"/>
    <property type="project" value="UniProtKB-UniPathway"/>
</dbReference>
<dbReference type="FunFam" id="3.40.50.970:FF:000016">
    <property type="entry name" value="Acetolactate synthase"/>
    <property type="match status" value="1"/>
</dbReference>
<accession>A0A212L7N5</accession>
<keyword evidence="9" id="KW-0274">FAD</keyword>
<evidence type="ECO:0000256" key="4">
    <source>
        <dbReference type="ARBA" id="ARBA00013145"/>
    </source>
</evidence>
<dbReference type="InterPro" id="IPR045229">
    <property type="entry name" value="TPP_enz"/>
</dbReference>
<dbReference type="GO" id="GO:0003984">
    <property type="term" value="F:acetolactate synthase activity"/>
    <property type="evidence" value="ECO:0007669"/>
    <property type="project" value="UniProtKB-EC"/>
</dbReference>
<dbReference type="FunFam" id="3.40.50.970:FF:000007">
    <property type="entry name" value="Acetolactate synthase"/>
    <property type="match status" value="1"/>
</dbReference>
<reference evidence="18" key="1">
    <citation type="submission" date="2016-08" db="EMBL/GenBank/DDBJ databases">
        <authorList>
            <person name="Seilhamer J.J."/>
        </authorList>
    </citation>
    <scope>NUCLEOTIDE SEQUENCE</scope>
    <source>
        <strain evidence="18">86-1</strain>
    </source>
</reference>
<dbReference type="SUPFAM" id="SSF52467">
    <property type="entry name" value="DHS-like NAD/FAD-binding domain"/>
    <property type="match status" value="1"/>
</dbReference>
<name>A0A212L7N5_9BACT</name>
<dbReference type="EMBL" id="FMJC01000002">
    <property type="protein sequence ID" value="SCM73339.1"/>
    <property type="molecule type" value="Genomic_DNA"/>
</dbReference>
<evidence type="ECO:0000256" key="2">
    <source>
        <dbReference type="ARBA" id="ARBA00005025"/>
    </source>
</evidence>
<dbReference type="FunFam" id="3.40.50.1220:FF:000008">
    <property type="entry name" value="Acetolactate synthase"/>
    <property type="match status" value="1"/>
</dbReference>
<dbReference type="InterPro" id="IPR012846">
    <property type="entry name" value="Acetolactate_synth_lsu"/>
</dbReference>
<keyword evidence="12 14" id="KW-0100">Branched-chain amino acid biosynthesis</keyword>
<dbReference type="Pfam" id="PF00205">
    <property type="entry name" value="TPP_enzyme_M"/>
    <property type="match status" value="1"/>
</dbReference>
<comment type="cofactor">
    <cofactor evidence="14">
        <name>thiamine diphosphate</name>
        <dbReference type="ChEBI" id="CHEBI:58937"/>
    </cofactor>
    <text evidence="14">Binds 1 thiamine pyrophosphate per subunit.</text>
</comment>
<dbReference type="NCBIfam" id="TIGR00118">
    <property type="entry name" value="acolac_lg"/>
    <property type="match status" value="1"/>
</dbReference>
<evidence type="ECO:0000256" key="1">
    <source>
        <dbReference type="ARBA" id="ARBA00004974"/>
    </source>
</evidence>
<proteinExistence type="inferred from homology"/>
<keyword evidence="10 14" id="KW-0460">Magnesium</keyword>
<evidence type="ECO:0000256" key="12">
    <source>
        <dbReference type="ARBA" id="ARBA00023304"/>
    </source>
</evidence>
<dbReference type="CDD" id="cd02015">
    <property type="entry name" value="TPP_AHAS"/>
    <property type="match status" value="1"/>
</dbReference>
<dbReference type="UniPathway" id="UPA00047">
    <property type="reaction ID" value="UER00055"/>
</dbReference>
<feature type="domain" description="Thiamine pyrophosphate enzyme TPP-binding" evidence="16">
    <location>
        <begin position="383"/>
        <end position="531"/>
    </location>
</feature>
<keyword evidence="6" id="KW-0285">Flavoprotein</keyword>
<evidence type="ECO:0000256" key="10">
    <source>
        <dbReference type="ARBA" id="ARBA00022842"/>
    </source>
</evidence>
<dbReference type="SUPFAM" id="SSF52518">
    <property type="entry name" value="Thiamin diphosphate-binding fold (THDP-binding)"/>
    <property type="match status" value="2"/>
</dbReference>
<evidence type="ECO:0000256" key="7">
    <source>
        <dbReference type="ARBA" id="ARBA00022679"/>
    </source>
</evidence>
<evidence type="ECO:0000259" key="17">
    <source>
        <dbReference type="Pfam" id="PF02776"/>
    </source>
</evidence>
<dbReference type="GO" id="GO:0000287">
    <property type="term" value="F:magnesium ion binding"/>
    <property type="evidence" value="ECO:0007669"/>
    <property type="project" value="UniProtKB-UniRule"/>
</dbReference>
<dbReference type="AlphaFoldDB" id="A0A212L7N5"/>
<dbReference type="UniPathway" id="UPA00049">
    <property type="reaction ID" value="UER00059"/>
</dbReference>
<comment type="pathway">
    <text evidence="2 14">Amino-acid biosynthesis; L-valine biosynthesis; L-valine from pyruvate: step 1/4.</text>
</comment>
<dbReference type="PANTHER" id="PTHR18968">
    <property type="entry name" value="THIAMINE PYROPHOSPHATE ENZYMES"/>
    <property type="match status" value="1"/>
</dbReference>
<dbReference type="GO" id="GO:0050660">
    <property type="term" value="F:flavin adenine dinucleotide binding"/>
    <property type="evidence" value="ECO:0007669"/>
    <property type="project" value="InterPro"/>
</dbReference>
<dbReference type="GO" id="GO:0009099">
    <property type="term" value="P:L-valine biosynthetic process"/>
    <property type="evidence" value="ECO:0007669"/>
    <property type="project" value="UniProtKB-UniPathway"/>
</dbReference>
<evidence type="ECO:0000256" key="9">
    <source>
        <dbReference type="ARBA" id="ARBA00022827"/>
    </source>
</evidence>
<dbReference type="InterPro" id="IPR029035">
    <property type="entry name" value="DHS-like_NAD/FAD-binding_dom"/>
</dbReference>
<dbReference type="PANTHER" id="PTHR18968:SF170">
    <property type="entry name" value="ACETOLACTATE SYNTHASE ISOZYME 1 LARGE SUBUNIT"/>
    <property type="match status" value="1"/>
</dbReference>
<dbReference type="GO" id="GO:0030976">
    <property type="term" value="F:thiamine pyrophosphate binding"/>
    <property type="evidence" value="ECO:0007669"/>
    <property type="project" value="UniProtKB-UniRule"/>
</dbReference>
<evidence type="ECO:0000256" key="11">
    <source>
        <dbReference type="ARBA" id="ARBA00023052"/>
    </source>
</evidence>
<evidence type="ECO:0000256" key="14">
    <source>
        <dbReference type="RuleBase" id="RU003591"/>
    </source>
</evidence>
<dbReference type="EC" id="2.2.1.6" evidence="4 14"/>
<dbReference type="Pfam" id="PF02776">
    <property type="entry name" value="TPP_enzyme_N"/>
    <property type="match status" value="1"/>
</dbReference>
<keyword evidence="8 14" id="KW-0479">Metal-binding</keyword>
<evidence type="ECO:0000256" key="6">
    <source>
        <dbReference type="ARBA" id="ARBA00022630"/>
    </source>
</evidence>
<keyword evidence="5 14" id="KW-0028">Amino-acid biosynthesis</keyword>
<evidence type="ECO:0000259" key="15">
    <source>
        <dbReference type="Pfam" id="PF00205"/>
    </source>
</evidence>
<evidence type="ECO:0000313" key="18">
    <source>
        <dbReference type="EMBL" id="SCM73339.1"/>
    </source>
</evidence>
<comment type="cofactor">
    <cofactor evidence="14">
        <name>Mg(2+)</name>
        <dbReference type="ChEBI" id="CHEBI:18420"/>
    </cofactor>
    <text evidence="14">Binds 1 Mg(2+) ion per subunit.</text>
</comment>
<dbReference type="Gene3D" id="3.40.50.970">
    <property type="match status" value="2"/>
</dbReference>
<comment type="pathway">
    <text evidence="1 14">Amino-acid biosynthesis; L-isoleucine biosynthesis; L-isoleucine from 2-oxobutanoate: step 1/4.</text>
</comment>
<dbReference type="InterPro" id="IPR039368">
    <property type="entry name" value="AHAS_TPP"/>
</dbReference>
<dbReference type="CDD" id="cd07035">
    <property type="entry name" value="TPP_PYR_POX_like"/>
    <property type="match status" value="1"/>
</dbReference>
<evidence type="ECO:0000259" key="16">
    <source>
        <dbReference type="Pfam" id="PF02775"/>
    </source>
</evidence>
<dbReference type="InterPro" id="IPR012000">
    <property type="entry name" value="Thiamin_PyroP_enz_cen_dom"/>
</dbReference>
<dbReference type="RefSeq" id="WP_179980648.1">
    <property type="nucleotide sequence ID" value="NZ_LT608333.1"/>
</dbReference>
<evidence type="ECO:0000256" key="8">
    <source>
        <dbReference type="ARBA" id="ARBA00022723"/>
    </source>
</evidence>
<dbReference type="Pfam" id="PF02775">
    <property type="entry name" value="TPP_enzyme_C"/>
    <property type="match status" value="1"/>
</dbReference>
<protein>
    <recommendedName>
        <fullName evidence="4 14">Acetolactate synthase</fullName>
        <ecNumber evidence="4 14">2.2.1.6</ecNumber>
    </recommendedName>
</protein>
<dbReference type="InterPro" id="IPR029061">
    <property type="entry name" value="THDP-binding"/>
</dbReference>
<dbReference type="InterPro" id="IPR011766">
    <property type="entry name" value="TPP_enzyme_TPP-bd"/>
</dbReference>
<sequence>MLRLTGAELTIRLLENQGVTCIAGIPGGFNLPLYDAMGRSGAIRHVLARHEQGAGFIAQGMARVSGRPGVVFATSGPGATNTLTALADARMDSVPLVCITGQVPQSMIGTDAFQEVDIYGMSIPATKHNFLVRSPEELPRVIADAFSIAVSDRPGPVLVDIPRDVQVAPVEVDGLPEPGVATPMPTPDSASLARAAELLNAAERPLLLLGGGTSSPEAAAAALEFMEQQRIPAVMSLRGLGVVPHGHELAVGMLGMHGARASNMLVEECDVLMVVGARLGDRATGRLDSFCPKSGLIHIDIDASEVGKLLMPQVGLTADASQALRALMPLVKPRDRGAWLARVDARKAAHGLRFDREDDILSPYGIIRHVAKLVGDDAVIATDVGQHQMRVAQAYPMNRPRQWLTSGGLGTMGFGLPAAIGAALERRGGMAVCFTGDGSLLMNIQEMATAAETGANVKIILCNNNGLGLVQQQQDLFFDGRITASAYTTRTDFVQIAKGFGLPAARLAAGKDPQRVLKEFLGRPGPCLIEVQVRAEDKVFPMVPPGAANSQMIEGIPS</sequence>
<evidence type="ECO:0000256" key="5">
    <source>
        <dbReference type="ARBA" id="ARBA00022605"/>
    </source>
</evidence>
<gene>
    <name evidence="18" type="primary">ilvB</name>
    <name evidence="18" type="ORF">KL86DES1_21239</name>
</gene>
<feature type="domain" description="Thiamine pyrophosphate enzyme central" evidence="15">
    <location>
        <begin position="192"/>
        <end position="327"/>
    </location>
</feature>
<comment type="catalytic activity">
    <reaction evidence="13 14">
        <text>2 pyruvate + H(+) = (2S)-2-acetolactate + CO2</text>
        <dbReference type="Rhea" id="RHEA:25249"/>
        <dbReference type="ChEBI" id="CHEBI:15361"/>
        <dbReference type="ChEBI" id="CHEBI:15378"/>
        <dbReference type="ChEBI" id="CHEBI:16526"/>
        <dbReference type="ChEBI" id="CHEBI:58476"/>
        <dbReference type="EC" id="2.2.1.6"/>
    </reaction>
</comment>
<organism evidence="18">
    <name type="scientific">uncultured Desulfovibrio sp</name>
    <dbReference type="NCBI Taxonomy" id="167968"/>
    <lineage>
        <taxon>Bacteria</taxon>
        <taxon>Pseudomonadati</taxon>
        <taxon>Thermodesulfobacteriota</taxon>
        <taxon>Desulfovibrionia</taxon>
        <taxon>Desulfovibrionales</taxon>
        <taxon>Desulfovibrionaceae</taxon>
        <taxon>Desulfovibrio</taxon>
        <taxon>environmental samples</taxon>
    </lineage>
</organism>
<dbReference type="GO" id="GO:0005948">
    <property type="term" value="C:acetolactate synthase complex"/>
    <property type="evidence" value="ECO:0007669"/>
    <property type="project" value="TreeGrafter"/>
</dbReference>
<keyword evidence="7 14" id="KW-0808">Transferase</keyword>
<feature type="domain" description="Thiamine pyrophosphate enzyme N-terminal TPP-binding" evidence="17">
    <location>
        <begin position="5"/>
        <end position="120"/>
    </location>
</feature>
<comment type="similarity">
    <text evidence="3 14">Belongs to the TPP enzyme family.</text>
</comment>
<dbReference type="Gene3D" id="3.40.50.1220">
    <property type="entry name" value="TPP-binding domain"/>
    <property type="match status" value="1"/>
</dbReference>
<keyword evidence="11 14" id="KW-0786">Thiamine pyrophosphate</keyword>
<dbReference type="InterPro" id="IPR012001">
    <property type="entry name" value="Thiamin_PyroP_enz_TPP-bd_dom"/>
</dbReference>
<evidence type="ECO:0000256" key="13">
    <source>
        <dbReference type="ARBA" id="ARBA00048670"/>
    </source>
</evidence>